<sequence>MSCDAIALSAMLWFAAASPQAAPPVAAPAVATAPTSALAQEPLFADIVGRAGALKGQVEAWKGKSVLDGFDGFKVKLGELAELDMKGHRLLAERGTDGDLKCILRGIAEDLPVRLKDVETAGDQAARDNALREMVYLLRDNVEVITTPPSVTSGTQGL</sequence>
<evidence type="ECO:0000313" key="2">
    <source>
        <dbReference type="EMBL" id="ATQ41255.1"/>
    </source>
</evidence>
<dbReference type="OrthoDB" id="7172392at2"/>
<dbReference type="Proteomes" id="UP000228945">
    <property type="component" value="Chromosome"/>
</dbReference>
<evidence type="ECO:0000256" key="1">
    <source>
        <dbReference type="SAM" id="SignalP"/>
    </source>
</evidence>
<evidence type="ECO:0000313" key="3">
    <source>
        <dbReference type="Proteomes" id="UP000228945"/>
    </source>
</evidence>
<name>A0A2D2ATG2_9CAUL</name>
<protein>
    <submittedName>
        <fullName evidence="2">Uncharacterized protein</fullName>
    </submittedName>
</protein>
<dbReference type="AlphaFoldDB" id="A0A2D2ATG2"/>
<dbReference type="EMBL" id="CP024201">
    <property type="protein sequence ID" value="ATQ41255.1"/>
    <property type="molecule type" value="Genomic_DNA"/>
</dbReference>
<organism evidence="2 3">
    <name type="scientific">Caulobacter mirabilis</name>
    <dbReference type="NCBI Taxonomy" id="69666"/>
    <lineage>
        <taxon>Bacteria</taxon>
        <taxon>Pseudomonadati</taxon>
        <taxon>Pseudomonadota</taxon>
        <taxon>Alphaproteobacteria</taxon>
        <taxon>Caulobacterales</taxon>
        <taxon>Caulobacteraceae</taxon>
        <taxon>Caulobacter</taxon>
    </lineage>
</organism>
<accession>A0A2D2ATG2</accession>
<reference evidence="2 3" key="1">
    <citation type="submission" date="2017-10" db="EMBL/GenBank/DDBJ databases">
        <title>Genome sequence of Caulobacter mirabilis FWC38.</title>
        <authorList>
            <person name="Fiebig A."/>
            <person name="Crosson S."/>
        </authorList>
    </citation>
    <scope>NUCLEOTIDE SEQUENCE [LARGE SCALE GENOMIC DNA]</scope>
    <source>
        <strain evidence="2 3">FWC 38</strain>
    </source>
</reference>
<proteinExistence type="predicted"/>
<dbReference type="RefSeq" id="WP_099620512.1">
    <property type="nucleotide sequence ID" value="NZ_CP024201.1"/>
</dbReference>
<feature type="signal peptide" evidence="1">
    <location>
        <begin position="1"/>
        <end position="21"/>
    </location>
</feature>
<dbReference type="KEGG" id="cmb:CSW64_01940"/>
<feature type="chain" id="PRO_5013937977" evidence="1">
    <location>
        <begin position="22"/>
        <end position="158"/>
    </location>
</feature>
<gene>
    <name evidence="2" type="ORF">CSW64_01940</name>
</gene>
<keyword evidence="1" id="KW-0732">Signal</keyword>
<keyword evidence="3" id="KW-1185">Reference proteome</keyword>